<sequence length="350" mass="36372">MERDETLTRRRLLRTGTVAAGGVLAGAVAGSAALAAPATAKPASRRAVRPPALRPGDRVRLVAPARPADPNLLGRGVQILESWGLTVELGAHVYDQHGWFAGTDEARLADLRAAFTDPGIRGVFTCRGGYGAQRIVDRFDVSGVGADPRVFVGFSDMTSLHGRLWRAARTTTFYGPLMNWSDARTGPASIESLRRAVMTTDPVTITRNPAESSAGVLVPGVASGVLLGGTLTMLGTSVGARDFPDLTGAILLIEDVDEAPYSVDRMLTQLLRVGALDGIAGVAVGQFVNSVGVAGYDLGTVLRERLGGLGVPVLGGLPLGHGQDQLTVPLGVKATIDAEAGTLVTEPGVR</sequence>
<dbReference type="InterPro" id="IPR029062">
    <property type="entry name" value="Class_I_gatase-like"/>
</dbReference>
<feature type="domain" description="LD-carboxypeptidase N-terminal" evidence="6">
    <location>
        <begin position="59"/>
        <end position="175"/>
    </location>
</feature>
<dbReference type="InterPro" id="IPR040921">
    <property type="entry name" value="Peptidase_S66C"/>
</dbReference>
<dbReference type="Gene3D" id="3.40.50.10740">
    <property type="entry name" value="Class I glutamine amidotransferase-like"/>
    <property type="match status" value="1"/>
</dbReference>
<comment type="similarity">
    <text evidence="1">Belongs to the peptidase S66 family.</text>
</comment>
<evidence type="ECO:0000256" key="4">
    <source>
        <dbReference type="ARBA" id="ARBA00022801"/>
    </source>
</evidence>
<evidence type="ECO:0000256" key="3">
    <source>
        <dbReference type="ARBA" id="ARBA00022670"/>
    </source>
</evidence>
<proteinExistence type="inferred from homology"/>
<protein>
    <submittedName>
        <fullName evidence="8">Peptidase S66</fullName>
    </submittedName>
</protein>
<dbReference type="Pfam" id="PF02016">
    <property type="entry name" value="Peptidase_S66"/>
    <property type="match status" value="1"/>
</dbReference>
<organism evidence="8 9">
    <name type="scientific">Plantactinospora mayteni</name>
    <dbReference type="NCBI Taxonomy" id="566021"/>
    <lineage>
        <taxon>Bacteria</taxon>
        <taxon>Bacillati</taxon>
        <taxon>Actinomycetota</taxon>
        <taxon>Actinomycetes</taxon>
        <taxon>Micromonosporales</taxon>
        <taxon>Micromonosporaceae</taxon>
        <taxon>Plantactinospora</taxon>
    </lineage>
</organism>
<evidence type="ECO:0000256" key="5">
    <source>
        <dbReference type="ARBA" id="ARBA00022825"/>
    </source>
</evidence>
<dbReference type="PANTHER" id="PTHR30237:SF2">
    <property type="entry name" value="MUREIN TETRAPEPTIDE CARBOXYPEPTIDASE"/>
    <property type="match status" value="1"/>
</dbReference>
<evidence type="ECO:0000259" key="6">
    <source>
        <dbReference type="Pfam" id="PF02016"/>
    </source>
</evidence>
<dbReference type="CDD" id="cd07025">
    <property type="entry name" value="Peptidase_S66"/>
    <property type="match status" value="1"/>
</dbReference>
<dbReference type="Pfam" id="PF17676">
    <property type="entry name" value="Peptidase_S66C"/>
    <property type="match status" value="1"/>
</dbReference>
<evidence type="ECO:0000313" key="8">
    <source>
        <dbReference type="EMBL" id="GIG96666.1"/>
    </source>
</evidence>
<keyword evidence="5" id="KW-0720">Serine protease</keyword>
<keyword evidence="3" id="KW-0645">Protease</keyword>
<reference evidence="8 9" key="1">
    <citation type="submission" date="2021-01" db="EMBL/GenBank/DDBJ databases">
        <title>Whole genome shotgun sequence of Plantactinospora mayteni NBRC 109088.</title>
        <authorList>
            <person name="Komaki H."/>
            <person name="Tamura T."/>
        </authorList>
    </citation>
    <scope>NUCLEOTIDE SEQUENCE [LARGE SCALE GENOMIC DNA]</scope>
    <source>
        <strain evidence="8 9">NBRC 109088</strain>
    </source>
</reference>
<dbReference type="InterPro" id="IPR040449">
    <property type="entry name" value="Peptidase_S66_N"/>
</dbReference>
<name>A0ABQ4EPT3_9ACTN</name>
<keyword evidence="9" id="KW-1185">Reference proteome</keyword>
<dbReference type="Proteomes" id="UP000621500">
    <property type="component" value="Unassembled WGS sequence"/>
</dbReference>
<evidence type="ECO:0000259" key="7">
    <source>
        <dbReference type="Pfam" id="PF17676"/>
    </source>
</evidence>
<keyword evidence="4" id="KW-0378">Hydrolase</keyword>
<feature type="domain" description="LD-carboxypeptidase C-terminal" evidence="7">
    <location>
        <begin position="223"/>
        <end position="336"/>
    </location>
</feature>
<dbReference type="InterPro" id="IPR027461">
    <property type="entry name" value="Carboxypeptidase_A_C_sf"/>
</dbReference>
<dbReference type="PIRSF" id="PIRSF028757">
    <property type="entry name" value="LD-carboxypeptidase"/>
    <property type="match status" value="1"/>
</dbReference>
<dbReference type="RefSeq" id="WP_203858216.1">
    <property type="nucleotide sequence ID" value="NZ_BAAAZQ010000001.1"/>
</dbReference>
<dbReference type="PANTHER" id="PTHR30237">
    <property type="entry name" value="MURAMOYLTETRAPEPTIDE CARBOXYPEPTIDASE"/>
    <property type="match status" value="1"/>
</dbReference>
<comment type="caution">
    <text evidence="8">The sequence shown here is derived from an EMBL/GenBank/DDBJ whole genome shotgun (WGS) entry which is preliminary data.</text>
</comment>
<accession>A0ABQ4EPT3</accession>
<evidence type="ECO:0000313" key="9">
    <source>
        <dbReference type="Proteomes" id="UP000621500"/>
    </source>
</evidence>
<dbReference type="InterPro" id="IPR003507">
    <property type="entry name" value="S66_fam"/>
</dbReference>
<dbReference type="SUPFAM" id="SSF141986">
    <property type="entry name" value="LD-carboxypeptidase A C-terminal domain-like"/>
    <property type="match status" value="1"/>
</dbReference>
<dbReference type="PROSITE" id="PS51318">
    <property type="entry name" value="TAT"/>
    <property type="match status" value="1"/>
</dbReference>
<keyword evidence="2" id="KW-0121">Carboxypeptidase</keyword>
<evidence type="ECO:0000256" key="1">
    <source>
        <dbReference type="ARBA" id="ARBA00010233"/>
    </source>
</evidence>
<gene>
    <name evidence="8" type="ORF">Pma05_32390</name>
</gene>
<dbReference type="EMBL" id="BONX01000022">
    <property type="protein sequence ID" value="GIG96666.1"/>
    <property type="molecule type" value="Genomic_DNA"/>
</dbReference>
<evidence type="ECO:0000256" key="2">
    <source>
        <dbReference type="ARBA" id="ARBA00022645"/>
    </source>
</evidence>
<dbReference type="SUPFAM" id="SSF52317">
    <property type="entry name" value="Class I glutamine amidotransferase-like"/>
    <property type="match status" value="1"/>
</dbReference>
<dbReference type="InterPro" id="IPR006311">
    <property type="entry name" value="TAT_signal"/>
</dbReference>
<dbReference type="Gene3D" id="3.50.30.60">
    <property type="entry name" value="LD-carboxypeptidase A C-terminal domain-like"/>
    <property type="match status" value="1"/>
</dbReference>
<dbReference type="InterPro" id="IPR027478">
    <property type="entry name" value="LdcA_N"/>
</dbReference>